<dbReference type="Proteomes" id="UP001454036">
    <property type="component" value="Unassembled WGS sequence"/>
</dbReference>
<dbReference type="EMBL" id="BAABME010031274">
    <property type="protein sequence ID" value="GAA0145076.1"/>
    <property type="molecule type" value="Genomic_DNA"/>
</dbReference>
<reference evidence="1 2" key="1">
    <citation type="submission" date="2024-01" db="EMBL/GenBank/DDBJ databases">
        <title>The complete chloroplast genome sequence of Lithospermum erythrorhizon: insights into the phylogenetic relationship among Boraginaceae species and the maternal lineages of purple gromwells.</title>
        <authorList>
            <person name="Okada T."/>
            <person name="Watanabe K."/>
        </authorList>
    </citation>
    <scope>NUCLEOTIDE SEQUENCE [LARGE SCALE GENOMIC DNA]</scope>
</reference>
<dbReference type="Gene3D" id="3.60.10.10">
    <property type="entry name" value="Endonuclease/exonuclease/phosphatase"/>
    <property type="match status" value="1"/>
</dbReference>
<evidence type="ECO:0000313" key="1">
    <source>
        <dbReference type="EMBL" id="GAA0145076.1"/>
    </source>
</evidence>
<proteinExistence type="predicted"/>
<organism evidence="1 2">
    <name type="scientific">Lithospermum erythrorhizon</name>
    <name type="common">Purple gromwell</name>
    <name type="synonym">Lithospermum officinale var. erythrorhizon</name>
    <dbReference type="NCBI Taxonomy" id="34254"/>
    <lineage>
        <taxon>Eukaryota</taxon>
        <taxon>Viridiplantae</taxon>
        <taxon>Streptophyta</taxon>
        <taxon>Embryophyta</taxon>
        <taxon>Tracheophyta</taxon>
        <taxon>Spermatophyta</taxon>
        <taxon>Magnoliopsida</taxon>
        <taxon>eudicotyledons</taxon>
        <taxon>Gunneridae</taxon>
        <taxon>Pentapetalae</taxon>
        <taxon>asterids</taxon>
        <taxon>lamiids</taxon>
        <taxon>Boraginales</taxon>
        <taxon>Boraginaceae</taxon>
        <taxon>Boraginoideae</taxon>
        <taxon>Lithospermeae</taxon>
        <taxon>Lithospermum</taxon>
    </lineage>
</organism>
<name>A0AAV3P242_LITER</name>
<dbReference type="SUPFAM" id="SSF56219">
    <property type="entry name" value="DNase I-like"/>
    <property type="match status" value="1"/>
</dbReference>
<keyword evidence="2" id="KW-1185">Reference proteome</keyword>
<protein>
    <recommendedName>
        <fullName evidence="3">Endonuclease/exonuclease/phosphatase</fullName>
    </recommendedName>
</protein>
<evidence type="ECO:0000313" key="2">
    <source>
        <dbReference type="Proteomes" id="UP001454036"/>
    </source>
</evidence>
<evidence type="ECO:0008006" key="3">
    <source>
        <dbReference type="Google" id="ProtNLM"/>
    </source>
</evidence>
<gene>
    <name evidence="1" type="ORF">LIER_42843</name>
</gene>
<dbReference type="AlphaFoldDB" id="A0AAV3P242"/>
<comment type="caution">
    <text evidence="1">The sequence shown here is derived from an EMBL/GenBank/DDBJ whole genome shotgun (WGS) entry which is preliminary data.</text>
</comment>
<dbReference type="PANTHER" id="PTHR33710:SF71">
    <property type="entry name" value="ENDONUCLEASE_EXONUCLEASE_PHOSPHATASE DOMAIN-CONTAINING PROTEIN"/>
    <property type="match status" value="1"/>
</dbReference>
<sequence>MGDFNDILSKEEKEGAIVRTEASMSMLRDFVKNCGVLDLGFSGHPFTWWNKRSGKDAIKARPDRVFNDPQWSLAFHRASCFHLEMVGADHCPFLLDTEVKTEKSKRLFVFDSRWVDKDGCEDMVRTAWV</sequence>
<accession>A0AAV3P242</accession>
<dbReference type="PANTHER" id="PTHR33710">
    <property type="entry name" value="BNAC02G09200D PROTEIN"/>
    <property type="match status" value="1"/>
</dbReference>
<dbReference type="InterPro" id="IPR036691">
    <property type="entry name" value="Endo/exonu/phosph_ase_sf"/>
</dbReference>